<sequence length="121" mass="13506">MHFLNQNKFPMKAYYNSDDLAKFGKIGEFGGQDLAKKFFDYYGETFKEGALTEREKSLIALAVAHTMQCPYCIDAYTADTLAKGCTEDEMMEAVHVSAAMAAGVKLVHSVQMINKAKELMM</sequence>
<evidence type="ECO:0000313" key="3">
    <source>
        <dbReference type="Proteomes" id="UP000002875"/>
    </source>
</evidence>
<dbReference type="Gene3D" id="1.20.1290.10">
    <property type="entry name" value="AhpD-like"/>
    <property type="match status" value="1"/>
</dbReference>
<evidence type="ECO:0000313" key="2">
    <source>
        <dbReference type="EMBL" id="AFK03680.1"/>
    </source>
</evidence>
<keyword evidence="3" id="KW-1185">Reference proteome</keyword>
<proteinExistence type="predicted"/>
<reference evidence="2 3" key="1">
    <citation type="submission" date="2011-07" db="EMBL/GenBank/DDBJ databases">
        <title>The complete genome of chromosome of Emticicia oligotrophica DSM 17448.</title>
        <authorList>
            <consortium name="US DOE Joint Genome Institute (JGI-PGF)"/>
            <person name="Lucas S."/>
            <person name="Han J."/>
            <person name="Lapidus A."/>
            <person name="Bruce D."/>
            <person name="Goodwin L."/>
            <person name="Pitluck S."/>
            <person name="Peters L."/>
            <person name="Kyrpides N."/>
            <person name="Mavromatis K."/>
            <person name="Ivanova N."/>
            <person name="Ovchinnikova G."/>
            <person name="Teshima H."/>
            <person name="Detter J.C."/>
            <person name="Tapia R."/>
            <person name="Han C."/>
            <person name="Land M."/>
            <person name="Hauser L."/>
            <person name="Markowitz V."/>
            <person name="Cheng J.-F."/>
            <person name="Hugenholtz P."/>
            <person name="Woyke T."/>
            <person name="Wu D."/>
            <person name="Tindall B."/>
            <person name="Pomrenke H."/>
            <person name="Brambilla E."/>
            <person name="Klenk H.-P."/>
            <person name="Eisen J.A."/>
        </authorList>
    </citation>
    <scope>NUCLEOTIDE SEQUENCE [LARGE SCALE GENOMIC DNA]</scope>
    <source>
        <strain evidence="2 3">DSM 17448</strain>
    </source>
</reference>
<dbReference type="PANTHER" id="PTHR33930:SF2">
    <property type="entry name" value="BLR3452 PROTEIN"/>
    <property type="match status" value="1"/>
</dbReference>
<accession>A0ABM5N2I5</accession>
<dbReference type="EMBL" id="CP002961">
    <property type="protein sequence ID" value="AFK03680.1"/>
    <property type="molecule type" value="Genomic_DNA"/>
</dbReference>
<dbReference type="SUPFAM" id="SSF69118">
    <property type="entry name" value="AhpD-like"/>
    <property type="match status" value="1"/>
</dbReference>
<dbReference type="NCBIfam" id="TIGR00778">
    <property type="entry name" value="ahpD_dom"/>
    <property type="match status" value="1"/>
</dbReference>
<name>A0ABM5N2I5_EMTOG</name>
<dbReference type="InterPro" id="IPR003779">
    <property type="entry name" value="CMD-like"/>
</dbReference>
<feature type="domain" description="Carboxymuconolactone decarboxylase-like" evidence="1">
    <location>
        <begin position="33"/>
        <end position="111"/>
    </location>
</feature>
<gene>
    <name evidence="2" type="ordered locus">Emtol_2544</name>
</gene>
<evidence type="ECO:0000259" key="1">
    <source>
        <dbReference type="Pfam" id="PF02627"/>
    </source>
</evidence>
<dbReference type="Proteomes" id="UP000002875">
    <property type="component" value="Chromosome"/>
</dbReference>
<dbReference type="Pfam" id="PF02627">
    <property type="entry name" value="CMD"/>
    <property type="match status" value="1"/>
</dbReference>
<dbReference type="InterPro" id="IPR026445">
    <property type="entry name" value="AlkhydPrxdase/COmuclacdeCOase"/>
</dbReference>
<dbReference type="InterPro" id="IPR004675">
    <property type="entry name" value="AhpD_core"/>
</dbReference>
<organism evidence="2 3">
    <name type="scientific">Emticicia oligotrophica (strain DSM 17448 / CIP 109782 / MTCC 6937 / GPTSA100-15)</name>
    <dbReference type="NCBI Taxonomy" id="929562"/>
    <lineage>
        <taxon>Bacteria</taxon>
        <taxon>Pseudomonadati</taxon>
        <taxon>Bacteroidota</taxon>
        <taxon>Cytophagia</taxon>
        <taxon>Cytophagales</taxon>
        <taxon>Leadbetterellaceae</taxon>
        <taxon>Emticicia</taxon>
    </lineage>
</organism>
<dbReference type="NCBIfam" id="TIGR04169">
    <property type="entry name" value="perox_w_seleSAM"/>
    <property type="match status" value="1"/>
</dbReference>
<dbReference type="InterPro" id="IPR029032">
    <property type="entry name" value="AhpD-like"/>
</dbReference>
<protein>
    <submittedName>
        <fullName evidence="2">Alkylhydroperoxidase like protein, AhpD family</fullName>
    </submittedName>
</protein>
<dbReference type="PANTHER" id="PTHR33930">
    <property type="entry name" value="ALKYL HYDROPEROXIDE REDUCTASE AHPD"/>
    <property type="match status" value="1"/>
</dbReference>